<dbReference type="Proteomes" id="UP000650524">
    <property type="component" value="Unassembled WGS sequence"/>
</dbReference>
<gene>
    <name evidence="9" type="ORF">H8E19_14835</name>
</gene>
<dbReference type="CDD" id="cd06853">
    <property type="entry name" value="GT_WecA_like"/>
    <property type="match status" value="1"/>
</dbReference>
<feature type="binding site" evidence="7">
    <location>
        <position position="183"/>
    </location>
    <ligand>
        <name>Mg(2+)</name>
        <dbReference type="ChEBI" id="CHEBI:18420"/>
    </ligand>
</feature>
<feature type="transmembrane region" description="Helical" evidence="8">
    <location>
        <begin position="241"/>
        <end position="261"/>
    </location>
</feature>
<keyword evidence="5 8" id="KW-1133">Transmembrane helix</keyword>
<dbReference type="GO" id="GO:0071555">
    <property type="term" value="P:cell wall organization"/>
    <property type="evidence" value="ECO:0007669"/>
    <property type="project" value="TreeGrafter"/>
</dbReference>
<keyword evidence="7" id="KW-0479">Metal-binding</keyword>
<evidence type="ECO:0000313" key="10">
    <source>
        <dbReference type="Proteomes" id="UP000650524"/>
    </source>
</evidence>
<dbReference type="InterPro" id="IPR000715">
    <property type="entry name" value="Glycosyl_transferase_4"/>
</dbReference>
<sequence length="388" mass="42456">MKIRLDLGISPKIYPVGLFLTLLLLIPSIRFLFVNAGYRWAYILGLSFGICFSITPLLRRIAFKWGILDEPGPRKIHGSPTPLLGGGGVFFAFVLGILINGIYSLELMIILLASAIIFIVGIVDDIREIPASIKLLIQLLSAGLVISFGITVTVIPLSLGLIGKIGNIALTMMWIIGITNAMNFLDGMDGASAGVGAIISFFLGILAFLTDQPFFGWISLSMMGGCLGFLPYNFKMKERASIFLGDAGSTFIGFVLGTLAVYGHWWEGDSNPIVSFASPLLIFCVLIADMAYVTAHRILRGEALNFREWLEYVGKDHLHHRLFFVLGGKRKAVFFIYAFAITLGISALVLRHADTLNAVLLLIQAVSIVILGTILERHLRHVIKNNDA</sequence>
<dbReference type="PANTHER" id="PTHR22926:SF3">
    <property type="entry name" value="UNDECAPRENYL-PHOSPHATE ALPHA-N-ACETYLGLUCOSAMINYL 1-PHOSPHATE TRANSFERASE"/>
    <property type="match status" value="1"/>
</dbReference>
<feature type="transmembrane region" description="Helical" evidence="8">
    <location>
        <begin position="356"/>
        <end position="375"/>
    </location>
</feature>
<keyword evidence="6 8" id="KW-0472">Membrane</keyword>
<protein>
    <submittedName>
        <fullName evidence="9">Undecaprenyl/decaprenyl-phosphate alpha-N-acetylglucosaminyl 1-phosphate transferase</fullName>
    </submittedName>
</protein>
<dbReference type="GO" id="GO:0044038">
    <property type="term" value="P:cell wall macromolecule biosynthetic process"/>
    <property type="evidence" value="ECO:0007669"/>
    <property type="project" value="TreeGrafter"/>
</dbReference>
<dbReference type="AlphaFoldDB" id="A0A8J6N222"/>
<feature type="transmembrane region" description="Helical" evidence="8">
    <location>
        <begin position="39"/>
        <end position="58"/>
    </location>
</feature>
<evidence type="ECO:0000256" key="4">
    <source>
        <dbReference type="ARBA" id="ARBA00022692"/>
    </source>
</evidence>
<evidence type="ECO:0000256" key="6">
    <source>
        <dbReference type="ARBA" id="ARBA00023136"/>
    </source>
</evidence>
<evidence type="ECO:0000313" key="9">
    <source>
        <dbReference type="EMBL" id="MBC8178677.1"/>
    </source>
</evidence>
<keyword evidence="4 8" id="KW-0812">Transmembrane</keyword>
<dbReference type="PANTHER" id="PTHR22926">
    <property type="entry name" value="PHOSPHO-N-ACETYLMURAMOYL-PENTAPEPTIDE-TRANSFERASE"/>
    <property type="match status" value="1"/>
</dbReference>
<feature type="transmembrane region" description="Helical" evidence="8">
    <location>
        <begin position="105"/>
        <end position="123"/>
    </location>
</feature>
<feature type="transmembrane region" description="Helical" evidence="8">
    <location>
        <begin position="192"/>
        <end position="209"/>
    </location>
</feature>
<keyword evidence="7" id="KW-0460">Magnesium</keyword>
<dbReference type="GO" id="GO:0005886">
    <property type="term" value="C:plasma membrane"/>
    <property type="evidence" value="ECO:0007669"/>
    <property type="project" value="UniProtKB-SubCell"/>
</dbReference>
<evidence type="ECO:0000256" key="7">
    <source>
        <dbReference type="PIRSR" id="PIRSR600715-1"/>
    </source>
</evidence>
<evidence type="ECO:0000256" key="8">
    <source>
        <dbReference type="SAM" id="Phobius"/>
    </source>
</evidence>
<feature type="transmembrane region" description="Helical" evidence="8">
    <location>
        <begin position="135"/>
        <end position="159"/>
    </location>
</feature>
<feature type="transmembrane region" description="Helical" evidence="8">
    <location>
        <begin position="332"/>
        <end position="350"/>
    </location>
</feature>
<dbReference type="EMBL" id="JACNJD010000301">
    <property type="protein sequence ID" value="MBC8178677.1"/>
    <property type="molecule type" value="Genomic_DNA"/>
</dbReference>
<feature type="transmembrane region" description="Helical" evidence="8">
    <location>
        <begin position="12"/>
        <end position="33"/>
    </location>
</feature>
<feature type="transmembrane region" description="Helical" evidence="8">
    <location>
        <begin position="215"/>
        <end position="234"/>
    </location>
</feature>
<organism evidence="9 10">
    <name type="scientific">Candidatus Desulfacyla euxinica</name>
    <dbReference type="NCBI Taxonomy" id="2841693"/>
    <lineage>
        <taxon>Bacteria</taxon>
        <taxon>Deltaproteobacteria</taxon>
        <taxon>Candidatus Desulfacyla</taxon>
    </lineage>
</organism>
<evidence type="ECO:0000256" key="5">
    <source>
        <dbReference type="ARBA" id="ARBA00022989"/>
    </source>
</evidence>
<comment type="subcellular location">
    <subcellularLocation>
        <location evidence="1">Cell membrane</location>
        <topology evidence="1">Multi-pass membrane protein</topology>
    </subcellularLocation>
</comment>
<evidence type="ECO:0000256" key="2">
    <source>
        <dbReference type="ARBA" id="ARBA00022475"/>
    </source>
</evidence>
<keyword evidence="2" id="KW-1003">Cell membrane</keyword>
<dbReference type="GO" id="GO:0009103">
    <property type="term" value="P:lipopolysaccharide biosynthetic process"/>
    <property type="evidence" value="ECO:0007669"/>
    <property type="project" value="TreeGrafter"/>
</dbReference>
<keyword evidence="3 9" id="KW-0808">Transferase</keyword>
<comment type="caution">
    <text evidence="9">The sequence shown here is derived from an EMBL/GenBank/DDBJ whole genome shotgun (WGS) entry which is preliminary data.</text>
</comment>
<feature type="binding site" evidence="7">
    <location>
        <position position="246"/>
    </location>
    <ligand>
        <name>Mg(2+)</name>
        <dbReference type="ChEBI" id="CHEBI:18420"/>
    </ligand>
</feature>
<evidence type="ECO:0000256" key="1">
    <source>
        <dbReference type="ARBA" id="ARBA00004651"/>
    </source>
</evidence>
<comment type="cofactor">
    <cofactor evidence="7">
        <name>Mg(2+)</name>
        <dbReference type="ChEBI" id="CHEBI:18420"/>
    </cofactor>
</comment>
<dbReference type="GO" id="GO:0016780">
    <property type="term" value="F:phosphotransferase activity, for other substituted phosphate groups"/>
    <property type="evidence" value="ECO:0007669"/>
    <property type="project" value="InterPro"/>
</dbReference>
<reference evidence="9 10" key="1">
    <citation type="submission" date="2020-08" db="EMBL/GenBank/DDBJ databases">
        <title>Bridging the membrane lipid divide: bacteria of the FCB group superphylum have the potential to synthesize archaeal ether lipids.</title>
        <authorList>
            <person name="Villanueva L."/>
            <person name="Von Meijenfeldt F.A.B."/>
            <person name="Westbye A.B."/>
            <person name="Yadav S."/>
            <person name="Hopmans E.C."/>
            <person name="Dutilh B.E."/>
            <person name="Sinninghe Damste J.S."/>
        </authorList>
    </citation>
    <scope>NUCLEOTIDE SEQUENCE [LARGE SCALE GENOMIC DNA]</scope>
    <source>
        <strain evidence="9">NIOZ-UU27</strain>
    </source>
</reference>
<name>A0A8J6N222_9DELT</name>
<accession>A0A8J6N222</accession>
<evidence type="ECO:0000256" key="3">
    <source>
        <dbReference type="ARBA" id="ARBA00022679"/>
    </source>
</evidence>
<proteinExistence type="predicted"/>
<dbReference type="GO" id="GO:0046872">
    <property type="term" value="F:metal ion binding"/>
    <property type="evidence" value="ECO:0007669"/>
    <property type="project" value="UniProtKB-KW"/>
</dbReference>
<feature type="transmembrane region" description="Helical" evidence="8">
    <location>
        <begin position="273"/>
        <end position="293"/>
    </location>
</feature>
<feature type="transmembrane region" description="Helical" evidence="8">
    <location>
        <begin position="165"/>
        <end position="185"/>
    </location>
</feature>
<dbReference type="Pfam" id="PF00953">
    <property type="entry name" value="Glycos_transf_4"/>
    <property type="match status" value="1"/>
</dbReference>